<proteinExistence type="predicted"/>
<dbReference type="Proteomes" id="UP001202328">
    <property type="component" value="Unassembled WGS sequence"/>
</dbReference>
<evidence type="ECO:0000313" key="1">
    <source>
        <dbReference type="EMBL" id="KAI3847312.1"/>
    </source>
</evidence>
<accession>A0AAD4RZ51</accession>
<feature type="non-terminal residue" evidence="1">
    <location>
        <position position="88"/>
    </location>
</feature>
<gene>
    <name evidence="1" type="ORF">MKW98_022445</name>
</gene>
<sequence length="88" mass="9869">MEVPLSDEFPSSSYVSVSKSFYSTPEKVKNTSRLHIDRGAAPVSLDPYTFLTPKKRILFSKSHELLKRSHRMVQKSIVAVTRSLGSVS</sequence>
<keyword evidence="2" id="KW-1185">Reference proteome</keyword>
<name>A0AAD4RZ51_9MAGN</name>
<comment type="caution">
    <text evidence="1">The sequence shown here is derived from an EMBL/GenBank/DDBJ whole genome shotgun (WGS) entry which is preliminary data.</text>
</comment>
<protein>
    <submittedName>
        <fullName evidence="1">Uncharacterized protein</fullName>
    </submittedName>
</protein>
<dbReference type="EMBL" id="JAJJMB010016419">
    <property type="protein sequence ID" value="KAI3847312.1"/>
    <property type="molecule type" value="Genomic_DNA"/>
</dbReference>
<evidence type="ECO:0000313" key="2">
    <source>
        <dbReference type="Proteomes" id="UP001202328"/>
    </source>
</evidence>
<reference evidence="1" key="1">
    <citation type="submission" date="2022-04" db="EMBL/GenBank/DDBJ databases">
        <title>A functionally conserved STORR gene fusion in Papaver species that diverged 16.8 million years ago.</title>
        <authorList>
            <person name="Catania T."/>
        </authorList>
    </citation>
    <scope>NUCLEOTIDE SEQUENCE</scope>
    <source>
        <strain evidence="1">S-188037</strain>
    </source>
</reference>
<dbReference type="AlphaFoldDB" id="A0AAD4RZ51"/>
<organism evidence="1 2">
    <name type="scientific">Papaver atlanticum</name>
    <dbReference type="NCBI Taxonomy" id="357466"/>
    <lineage>
        <taxon>Eukaryota</taxon>
        <taxon>Viridiplantae</taxon>
        <taxon>Streptophyta</taxon>
        <taxon>Embryophyta</taxon>
        <taxon>Tracheophyta</taxon>
        <taxon>Spermatophyta</taxon>
        <taxon>Magnoliopsida</taxon>
        <taxon>Ranunculales</taxon>
        <taxon>Papaveraceae</taxon>
        <taxon>Papaveroideae</taxon>
        <taxon>Papaver</taxon>
    </lineage>
</organism>